<proteinExistence type="predicted"/>
<dbReference type="Pfam" id="PF00646">
    <property type="entry name" value="F-box"/>
    <property type="match status" value="1"/>
</dbReference>
<reference evidence="2" key="1">
    <citation type="journal article" date="2020" name="Stud. Mycol.">
        <title>101 Dothideomycetes genomes: a test case for predicting lifestyles and emergence of pathogens.</title>
        <authorList>
            <person name="Haridas S."/>
            <person name="Albert R."/>
            <person name="Binder M."/>
            <person name="Bloem J."/>
            <person name="Labutti K."/>
            <person name="Salamov A."/>
            <person name="Andreopoulos B."/>
            <person name="Baker S."/>
            <person name="Barry K."/>
            <person name="Bills G."/>
            <person name="Bluhm B."/>
            <person name="Cannon C."/>
            <person name="Castanera R."/>
            <person name="Culley D."/>
            <person name="Daum C."/>
            <person name="Ezra D."/>
            <person name="Gonzalez J."/>
            <person name="Henrissat B."/>
            <person name="Kuo A."/>
            <person name="Liang C."/>
            <person name="Lipzen A."/>
            <person name="Lutzoni F."/>
            <person name="Magnuson J."/>
            <person name="Mondo S."/>
            <person name="Nolan M."/>
            <person name="Ohm R."/>
            <person name="Pangilinan J."/>
            <person name="Park H.-J."/>
            <person name="Ramirez L."/>
            <person name="Alfaro M."/>
            <person name="Sun H."/>
            <person name="Tritt A."/>
            <person name="Yoshinaga Y."/>
            <person name="Zwiers L.-H."/>
            <person name="Turgeon B."/>
            <person name="Goodwin S."/>
            <person name="Spatafora J."/>
            <person name="Crous P."/>
            <person name="Grigoriev I."/>
        </authorList>
    </citation>
    <scope>NUCLEOTIDE SEQUENCE</scope>
    <source>
        <strain evidence="2">CBS 207.26</strain>
    </source>
</reference>
<keyword evidence="3" id="KW-1185">Reference proteome</keyword>
<dbReference type="Proteomes" id="UP000800200">
    <property type="component" value="Unassembled WGS sequence"/>
</dbReference>
<dbReference type="CDD" id="cd09917">
    <property type="entry name" value="F-box_SF"/>
    <property type="match status" value="1"/>
</dbReference>
<feature type="domain" description="F-box" evidence="1">
    <location>
        <begin position="1"/>
        <end position="43"/>
    </location>
</feature>
<sequence length="241" mass="28322">MDRIPIELLNEVLSYLDLPDLKRVRLINPYFNAIATPLYFRTIRFDLRHNLQRIINIASEELARHVRKLVLRMTPLLQEFGGFDTWERSIALPGDPDVDPSEVMDYDGDDSLMSYEEWSGLSDDKKMALYNDYEADRKKEKDLVQSLTSYLCFRKLGCVRGERVHPKRTSMLTADKQLDEASALKQLDEVIKKFSNLTMFEHEPGFLVNYELSSRWRRLRFSLDIIVVETFYKENEDVEAL</sequence>
<dbReference type="PROSITE" id="PS50181">
    <property type="entry name" value="FBOX"/>
    <property type="match status" value="1"/>
</dbReference>
<protein>
    <recommendedName>
        <fullName evidence="1">F-box domain-containing protein</fullName>
    </recommendedName>
</protein>
<evidence type="ECO:0000313" key="2">
    <source>
        <dbReference type="EMBL" id="KAF2184517.1"/>
    </source>
</evidence>
<accession>A0A6A6DXX4</accession>
<dbReference type="SUPFAM" id="SSF81383">
    <property type="entry name" value="F-box domain"/>
    <property type="match status" value="1"/>
</dbReference>
<name>A0A6A6DXX4_9PEZI</name>
<dbReference type="EMBL" id="ML994637">
    <property type="protein sequence ID" value="KAF2184517.1"/>
    <property type="molecule type" value="Genomic_DNA"/>
</dbReference>
<dbReference type="AlphaFoldDB" id="A0A6A6DXX4"/>
<evidence type="ECO:0000313" key="3">
    <source>
        <dbReference type="Proteomes" id="UP000800200"/>
    </source>
</evidence>
<organism evidence="2 3">
    <name type="scientific">Zopfia rhizophila CBS 207.26</name>
    <dbReference type="NCBI Taxonomy" id="1314779"/>
    <lineage>
        <taxon>Eukaryota</taxon>
        <taxon>Fungi</taxon>
        <taxon>Dikarya</taxon>
        <taxon>Ascomycota</taxon>
        <taxon>Pezizomycotina</taxon>
        <taxon>Dothideomycetes</taxon>
        <taxon>Dothideomycetes incertae sedis</taxon>
        <taxon>Zopfiaceae</taxon>
        <taxon>Zopfia</taxon>
    </lineage>
</organism>
<gene>
    <name evidence="2" type="ORF">K469DRAFT_750754</name>
</gene>
<dbReference type="InterPro" id="IPR036047">
    <property type="entry name" value="F-box-like_dom_sf"/>
</dbReference>
<evidence type="ECO:0000259" key="1">
    <source>
        <dbReference type="PROSITE" id="PS50181"/>
    </source>
</evidence>
<dbReference type="InterPro" id="IPR001810">
    <property type="entry name" value="F-box_dom"/>
</dbReference>
<dbReference type="OrthoDB" id="3739674at2759"/>
<dbReference type="SMART" id="SM00256">
    <property type="entry name" value="FBOX"/>
    <property type="match status" value="1"/>
</dbReference>